<reference evidence="3" key="1">
    <citation type="submission" date="2016-11" db="EMBL/GenBank/DDBJ databases">
        <authorList>
            <person name="Varghese N."/>
            <person name="Submissions S."/>
        </authorList>
    </citation>
    <scope>NUCLEOTIDE SEQUENCE [LARGE SCALE GENOMIC DNA]</scope>
    <source>
        <strain evidence="3">DSM 100566</strain>
    </source>
</reference>
<proteinExistence type="predicted"/>
<dbReference type="Pfam" id="PF08239">
    <property type="entry name" value="SH3_3"/>
    <property type="match status" value="1"/>
</dbReference>
<feature type="domain" description="SH3b" evidence="1">
    <location>
        <begin position="119"/>
        <end position="172"/>
    </location>
</feature>
<dbReference type="InterPro" id="IPR003646">
    <property type="entry name" value="SH3-like_bac-type"/>
</dbReference>
<keyword evidence="3" id="KW-1185">Reference proteome</keyword>
<name>A0A1M4XH57_9RHOB</name>
<gene>
    <name evidence="2" type="ORF">SAMN05444273_103174</name>
</gene>
<dbReference type="Proteomes" id="UP000184144">
    <property type="component" value="Unassembled WGS sequence"/>
</dbReference>
<evidence type="ECO:0000259" key="1">
    <source>
        <dbReference type="Pfam" id="PF08239"/>
    </source>
</evidence>
<dbReference type="STRING" id="1486859.SAMN05444273_103174"/>
<evidence type="ECO:0000313" key="3">
    <source>
        <dbReference type="Proteomes" id="UP000184144"/>
    </source>
</evidence>
<organism evidence="2 3">
    <name type="scientific">Litoreibacter ascidiaceicola</name>
    <dbReference type="NCBI Taxonomy" id="1486859"/>
    <lineage>
        <taxon>Bacteria</taxon>
        <taxon>Pseudomonadati</taxon>
        <taxon>Pseudomonadota</taxon>
        <taxon>Alphaproteobacteria</taxon>
        <taxon>Rhodobacterales</taxon>
        <taxon>Roseobacteraceae</taxon>
        <taxon>Litoreibacter</taxon>
    </lineage>
</organism>
<sequence>MLKWVVGLCAALYLVLITMGEPTSEELASRKARAEQQVTRTVSTTLEAPAIQVSNAVAEPETTAIPAALTTLEEIESPALVSASTDATTPAAAEPVATQQLATTPEVATTTIRRVTGKRVNLRAGPSTTAKIVGRAVRNDSAELVEMLPSGWAKVYILETGIEAYISAQFLSDAG</sequence>
<accession>A0A1M4XH57</accession>
<dbReference type="EMBL" id="FQUV01000003">
    <property type="protein sequence ID" value="SHE92738.1"/>
    <property type="molecule type" value="Genomic_DNA"/>
</dbReference>
<dbReference type="RefSeq" id="WP_073142152.1">
    <property type="nucleotide sequence ID" value="NZ_FQUV01000003.1"/>
</dbReference>
<evidence type="ECO:0000313" key="2">
    <source>
        <dbReference type="EMBL" id="SHE92738.1"/>
    </source>
</evidence>
<dbReference type="Gene3D" id="2.30.30.40">
    <property type="entry name" value="SH3 Domains"/>
    <property type="match status" value="1"/>
</dbReference>
<dbReference type="AlphaFoldDB" id="A0A1M4XH57"/>
<protein>
    <submittedName>
        <fullName evidence="2">SH3 domain-containing protein</fullName>
    </submittedName>
</protein>